<feature type="compositionally biased region" description="Basic and acidic residues" evidence="6">
    <location>
        <begin position="348"/>
        <end position="360"/>
    </location>
</feature>
<feature type="region of interest" description="Disordered" evidence="6">
    <location>
        <begin position="627"/>
        <end position="646"/>
    </location>
</feature>
<evidence type="ECO:0000256" key="1">
    <source>
        <dbReference type="ARBA" id="ARBA00022664"/>
    </source>
</evidence>
<gene>
    <name evidence="9" type="ORF">GP486_001170</name>
</gene>
<feature type="region of interest" description="Disordered" evidence="6">
    <location>
        <begin position="550"/>
        <end position="596"/>
    </location>
</feature>
<dbReference type="PROSITE" id="PS50103">
    <property type="entry name" value="ZF_C3H1"/>
    <property type="match status" value="1"/>
</dbReference>
<feature type="region of interest" description="Disordered" evidence="6">
    <location>
        <begin position="469"/>
        <end position="525"/>
    </location>
</feature>
<keyword evidence="5" id="KW-0862">Zinc</keyword>
<keyword evidence="5" id="KW-0863">Zinc-finger</keyword>
<dbReference type="InterPro" id="IPR000571">
    <property type="entry name" value="Znf_CCCH"/>
</dbReference>
<evidence type="ECO:0008006" key="11">
    <source>
        <dbReference type="Google" id="ProtNLM"/>
    </source>
</evidence>
<comment type="function">
    <text evidence="3">May be involved in the turnover of nuclear polyadenylated (pA+) RNA.</text>
</comment>
<dbReference type="SUPFAM" id="SSF101233">
    <property type="entry name" value="PWI domain"/>
    <property type="match status" value="1"/>
</dbReference>
<dbReference type="InterPro" id="IPR035979">
    <property type="entry name" value="RBD_domain_sf"/>
</dbReference>
<feature type="compositionally biased region" description="Low complexity" evidence="6">
    <location>
        <begin position="562"/>
        <end position="573"/>
    </location>
</feature>
<evidence type="ECO:0000313" key="10">
    <source>
        <dbReference type="Proteomes" id="UP000750711"/>
    </source>
</evidence>
<dbReference type="SUPFAM" id="SSF54928">
    <property type="entry name" value="RNA-binding domain, RBD"/>
    <property type="match status" value="1"/>
</dbReference>
<keyword evidence="2 4" id="KW-0694">RNA-binding</keyword>
<reference evidence="9" key="1">
    <citation type="submission" date="2021-03" db="EMBL/GenBank/DDBJ databases">
        <title>Comparative genomics and phylogenomic investigation of the class Geoglossomycetes provide insights into ecological specialization and systematics.</title>
        <authorList>
            <person name="Melie T."/>
            <person name="Pirro S."/>
            <person name="Miller A.N."/>
            <person name="Quandt A."/>
        </authorList>
    </citation>
    <scope>NUCLEOTIDE SEQUENCE</scope>
    <source>
        <strain evidence="9">CAQ_001_2017</strain>
    </source>
</reference>
<dbReference type="InterPro" id="IPR045137">
    <property type="entry name" value="RBM26/27"/>
</dbReference>
<evidence type="ECO:0000256" key="6">
    <source>
        <dbReference type="SAM" id="MobiDB-lite"/>
    </source>
</evidence>
<name>A0A9P8LHD0_9PEZI</name>
<evidence type="ECO:0000256" key="3">
    <source>
        <dbReference type="ARBA" id="ARBA00043866"/>
    </source>
</evidence>
<dbReference type="InterPro" id="IPR002483">
    <property type="entry name" value="PWI_dom"/>
</dbReference>
<dbReference type="SMART" id="SM00360">
    <property type="entry name" value="RRM"/>
    <property type="match status" value="1"/>
</dbReference>
<dbReference type="GO" id="GO:0008270">
    <property type="term" value="F:zinc ion binding"/>
    <property type="evidence" value="ECO:0007669"/>
    <property type="project" value="UniProtKB-KW"/>
</dbReference>
<evidence type="ECO:0000259" key="8">
    <source>
        <dbReference type="PROSITE" id="PS50103"/>
    </source>
</evidence>
<dbReference type="FunFam" id="1.20.1390.10:FF:000007">
    <property type="entry name" value="CCCH zinc finger and RRM domain protein"/>
    <property type="match status" value="1"/>
</dbReference>
<dbReference type="PROSITE" id="PS50102">
    <property type="entry name" value="RRM"/>
    <property type="match status" value="1"/>
</dbReference>
<feature type="compositionally biased region" description="Polar residues" evidence="6">
    <location>
        <begin position="574"/>
        <end position="583"/>
    </location>
</feature>
<feature type="region of interest" description="Disordered" evidence="6">
    <location>
        <begin position="733"/>
        <end position="753"/>
    </location>
</feature>
<feature type="compositionally biased region" description="Polar residues" evidence="6">
    <location>
        <begin position="741"/>
        <end position="751"/>
    </location>
</feature>
<feature type="region of interest" description="Disordered" evidence="6">
    <location>
        <begin position="330"/>
        <end position="392"/>
    </location>
</feature>
<dbReference type="CDD" id="cd12257">
    <property type="entry name" value="RRM1_RBM26_like"/>
    <property type="match status" value="1"/>
</dbReference>
<evidence type="ECO:0000313" key="9">
    <source>
        <dbReference type="EMBL" id="KAH0565436.1"/>
    </source>
</evidence>
<dbReference type="Pfam" id="PF00076">
    <property type="entry name" value="RRM_1"/>
    <property type="match status" value="1"/>
</dbReference>
<feature type="zinc finger region" description="C3H1-type" evidence="5">
    <location>
        <begin position="267"/>
        <end position="295"/>
    </location>
</feature>
<evidence type="ECO:0000256" key="2">
    <source>
        <dbReference type="ARBA" id="ARBA00022884"/>
    </source>
</evidence>
<evidence type="ECO:0000256" key="4">
    <source>
        <dbReference type="PROSITE-ProRule" id="PRU00176"/>
    </source>
</evidence>
<dbReference type="EMBL" id="JAGHQM010000095">
    <property type="protein sequence ID" value="KAH0565436.1"/>
    <property type="molecule type" value="Genomic_DNA"/>
</dbReference>
<dbReference type="Gene3D" id="1.20.1390.10">
    <property type="entry name" value="PWI domain"/>
    <property type="match status" value="1"/>
</dbReference>
<organism evidence="9 10">
    <name type="scientific">Trichoglossum hirsutum</name>
    <dbReference type="NCBI Taxonomy" id="265104"/>
    <lineage>
        <taxon>Eukaryota</taxon>
        <taxon>Fungi</taxon>
        <taxon>Dikarya</taxon>
        <taxon>Ascomycota</taxon>
        <taxon>Pezizomycotina</taxon>
        <taxon>Geoglossomycetes</taxon>
        <taxon>Geoglossales</taxon>
        <taxon>Geoglossaceae</taxon>
        <taxon>Trichoglossum</taxon>
    </lineage>
</organism>
<dbReference type="InterPro" id="IPR036483">
    <property type="entry name" value="PWI_dom_sf"/>
</dbReference>
<dbReference type="Proteomes" id="UP000750711">
    <property type="component" value="Unassembled WGS sequence"/>
</dbReference>
<evidence type="ECO:0000256" key="5">
    <source>
        <dbReference type="PROSITE-ProRule" id="PRU00723"/>
    </source>
</evidence>
<proteinExistence type="predicted"/>
<keyword evidence="5" id="KW-0479">Metal-binding</keyword>
<dbReference type="InterPro" id="IPR000504">
    <property type="entry name" value="RRM_dom"/>
</dbReference>
<dbReference type="AlphaFoldDB" id="A0A9P8LHD0"/>
<accession>A0A9P8LHD0</accession>
<sequence>MLFDEDDTGPLKKWIVRRLEDISDADSDVLADYVLALLRHDQPVEEVRKLCIDQLDDFLKDHTTTFVNDIFGTIASKSYLPSNSASSACSPTTPSIFSPPTGPAATLLASSSNSTNAGPLGRDQSRKRSYHDREGSEPWDGKDPHYGRTSSGDRAFKQPRRGNARSGRLDGFGNRGARPGPQQLPVLDAAMTNLPGMPQQPSIGFPGMPQPPPGFFDPNDPMAAFIAMQTMGFPLPAMPFPPAGSPSGFVPTGGQQSPILDAVPPVKRIGERCRDYDEKGFCALGSTCPYEHGTNPIVVPGDGDGESTFQAGLGDNLTWRQEYDPNNSALVTDIKKPNTNDHGINGSGKRDSNRGSDRGGRGRSRGGSNTPATRRGGRAEFSHAGPNQDRSITTVVVESIPEDKFQEETVREFFSAFGNIQDIQMQSYKRLALVKYADWASAKRAYDSPKVIFDNRFVKVYWYKPESVPKPPVAANGTARAGSPTPSKKANDGEMEIDMEDFKKKQEEAQKAHEEKLRKKKETEDAKKELEKRREELLKNQAEEKRKLMERLTARSTSGEKATSSSPSAPSTPQIENDTNGATMNGGVEGKHTKTSSQTEALRAQLAALEAEARSLGIDSTLSEDGWSTRGRGRGRGTFRGRGNYAPRGHETFRGGYRGRGGFLFAARGRGGAMKLDNRTKKVAVSGTLFDSNKDESLRQYLLFIHGGSEIPGVGKVELSWVNTPLPPVAVNKQPPHEAFTSVSAPTTNDGDTAMVDGDIHKAAEDYDVAEDDDDRWMAQ</sequence>
<dbReference type="FunFam" id="3.30.70.330:FF:000647">
    <property type="entry name" value="CCCH zinc finger and RRM domain protein"/>
    <property type="match status" value="1"/>
</dbReference>
<dbReference type="GO" id="GO:0003723">
    <property type="term" value="F:RNA binding"/>
    <property type="evidence" value="ECO:0007669"/>
    <property type="project" value="UniProtKB-UniRule"/>
</dbReference>
<dbReference type="Pfam" id="PF01480">
    <property type="entry name" value="PWI"/>
    <property type="match status" value="1"/>
</dbReference>
<dbReference type="CDD" id="cd22249">
    <property type="entry name" value="UDM1_RNF168_RNF169-like"/>
    <property type="match status" value="1"/>
</dbReference>
<dbReference type="Gene3D" id="3.30.70.330">
    <property type="match status" value="1"/>
</dbReference>
<keyword evidence="10" id="KW-1185">Reference proteome</keyword>
<feature type="domain" description="C3H1-type" evidence="8">
    <location>
        <begin position="267"/>
        <end position="295"/>
    </location>
</feature>
<comment type="caution">
    <text evidence="9">The sequence shown here is derived from an EMBL/GenBank/DDBJ whole genome shotgun (WGS) entry which is preliminary data.</text>
</comment>
<dbReference type="PANTHER" id="PTHR14398">
    <property type="entry name" value="RNA RECOGNITION RRM/RNP DOMAIN"/>
    <property type="match status" value="1"/>
</dbReference>
<dbReference type="InterPro" id="IPR012677">
    <property type="entry name" value="Nucleotide-bd_a/b_plait_sf"/>
</dbReference>
<dbReference type="GO" id="GO:0005634">
    <property type="term" value="C:nucleus"/>
    <property type="evidence" value="ECO:0007669"/>
    <property type="project" value="TreeGrafter"/>
</dbReference>
<feature type="compositionally biased region" description="Basic and acidic residues" evidence="6">
    <location>
        <begin position="123"/>
        <end position="146"/>
    </location>
</feature>
<protein>
    <recommendedName>
        <fullName evidence="11">CCCH zinc finger and RRM domain-containing protein</fullName>
    </recommendedName>
</protein>
<feature type="compositionally biased region" description="Basic and acidic residues" evidence="6">
    <location>
        <begin position="500"/>
        <end position="525"/>
    </location>
</feature>
<keyword evidence="1" id="KW-0507">mRNA processing</keyword>
<dbReference type="PANTHER" id="PTHR14398:SF0">
    <property type="entry name" value="ZINC FINGER PROTEIN SWM"/>
    <property type="match status" value="1"/>
</dbReference>
<feature type="region of interest" description="Disordered" evidence="6">
    <location>
        <begin position="82"/>
        <end position="181"/>
    </location>
</feature>
<dbReference type="GO" id="GO:0006397">
    <property type="term" value="P:mRNA processing"/>
    <property type="evidence" value="ECO:0007669"/>
    <property type="project" value="UniProtKB-KW"/>
</dbReference>
<feature type="domain" description="RRM" evidence="7">
    <location>
        <begin position="393"/>
        <end position="465"/>
    </location>
</feature>
<evidence type="ECO:0000259" key="7">
    <source>
        <dbReference type="PROSITE" id="PS50102"/>
    </source>
</evidence>
<feature type="compositionally biased region" description="Low complexity" evidence="6">
    <location>
        <begin position="82"/>
        <end position="117"/>
    </location>
</feature>